<dbReference type="InterPro" id="IPR045065">
    <property type="entry name" value="XPO1/5"/>
</dbReference>
<dbReference type="InterPro" id="IPR011989">
    <property type="entry name" value="ARM-like"/>
</dbReference>
<evidence type="ECO:0000313" key="4">
    <source>
        <dbReference type="EMBL" id="KAK4273521.1"/>
    </source>
</evidence>
<dbReference type="Gene3D" id="1.25.10.10">
    <property type="entry name" value="Leucine-rich Repeat Variant"/>
    <property type="match status" value="1"/>
</dbReference>
<feature type="domain" description="Exportin-5 C-terminal" evidence="3">
    <location>
        <begin position="316"/>
        <end position="1170"/>
    </location>
</feature>
<dbReference type="Pfam" id="PF19273">
    <property type="entry name" value="Exportin-5"/>
    <property type="match status" value="1"/>
</dbReference>
<dbReference type="GO" id="GO:0005634">
    <property type="term" value="C:nucleus"/>
    <property type="evidence" value="ECO:0007669"/>
    <property type="project" value="TreeGrafter"/>
</dbReference>
<evidence type="ECO:0000259" key="2">
    <source>
        <dbReference type="Pfam" id="PF08389"/>
    </source>
</evidence>
<name>A0AAE1MTU5_9FABA</name>
<dbReference type="GO" id="GO:0003723">
    <property type="term" value="F:RNA binding"/>
    <property type="evidence" value="ECO:0007669"/>
    <property type="project" value="TreeGrafter"/>
</dbReference>
<dbReference type="InterPro" id="IPR016024">
    <property type="entry name" value="ARM-type_fold"/>
</dbReference>
<dbReference type="InterPro" id="IPR013598">
    <property type="entry name" value="Exportin-1/Importin-b-like"/>
</dbReference>
<protein>
    <recommendedName>
        <fullName evidence="6">Protein HASTY 1</fullName>
    </recommendedName>
</protein>
<dbReference type="Proteomes" id="UP001293593">
    <property type="component" value="Unassembled WGS sequence"/>
</dbReference>
<accession>A0AAE1MTU5</accession>
<gene>
    <name evidence="4" type="ORF">QN277_021904</name>
</gene>
<dbReference type="PANTHER" id="PTHR11223">
    <property type="entry name" value="EXPORTIN 1/5"/>
    <property type="match status" value="1"/>
</dbReference>
<dbReference type="GO" id="GO:0005049">
    <property type="term" value="F:nuclear export signal receptor activity"/>
    <property type="evidence" value="ECO:0007669"/>
    <property type="project" value="InterPro"/>
</dbReference>
<evidence type="ECO:0000256" key="1">
    <source>
        <dbReference type="SAM" id="MobiDB-lite"/>
    </source>
</evidence>
<dbReference type="GO" id="GO:0005737">
    <property type="term" value="C:cytoplasm"/>
    <property type="evidence" value="ECO:0007669"/>
    <property type="project" value="TreeGrafter"/>
</dbReference>
<keyword evidence="5" id="KW-1185">Reference proteome</keyword>
<dbReference type="GO" id="GO:0042565">
    <property type="term" value="C:RNA nuclear export complex"/>
    <property type="evidence" value="ECO:0007669"/>
    <property type="project" value="TreeGrafter"/>
</dbReference>
<evidence type="ECO:0000313" key="5">
    <source>
        <dbReference type="Proteomes" id="UP001293593"/>
    </source>
</evidence>
<dbReference type="InterPro" id="IPR045478">
    <property type="entry name" value="Exportin-5_C"/>
</dbReference>
<dbReference type="EMBL" id="JAWXYG010000005">
    <property type="protein sequence ID" value="KAK4273521.1"/>
    <property type="molecule type" value="Genomic_DNA"/>
</dbReference>
<proteinExistence type="predicted"/>
<dbReference type="GO" id="GO:0006611">
    <property type="term" value="P:protein export from nucleus"/>
    <property type="evidence" value="ECO:0007669"/>
    <property type="project" value="InterPro"/>
</dbReference>
<dbReference type="SUPFAM" id="SSF48371">
    <property type="entry name" value="ARM repeat"/>
    <property type="match status" value="1"/>
</dbReference>
<dbReference type="Pfam" id="PF08389">
    <property type="entry name" value="Xpo1"/>
    <property type="match status" value="1"/>
</dbReference>
<evidence type="ECO:0008006" key="6">
    <source>
        <dbReference type="Google" id="ProtNLM"/>
    </source>
</evidence>
<evidence type="ECO:0000259" key="3">
    <source>
        <dbReference type="Pfam" id="PF19273"/>
    </source>
</evidence>
<organism evidence="4 5">
    <name type="scientific">Acacia crassicarpa</name>
    <name type="common">northern wattle</name>
    <dbReference type="NCBI Taxonomy" id="499986"/>
    <lineage>
        <taxon>Eukaryota</taxon>
        <taxon>Viridiplantae</taxon>
        <taxon>Streptophyta</taxon>
        <taxon>Embryophyta</taxon>
        <taxon>Tracheophyta</taxon>
        <taxon>Spermatophyta</taxon>
        <taxon>Magnoliopsida</taxon>
        <taxon>eudicotyledons</taxon>
        <taxon>Gunneridae</taxon>
        <taxon>Pentapetalae</taxon>
        <taxon>rosids</taxon>
        <taxon>fabids</taxon>
        <taxon>Fabales</taxon>
        <taxon>Fabaceae</taxon>
        <taxon>Caesalpinioideae</taxon>
        <taxon>mimosoid clade</taxon>
        <taxon>Acacieae</taxon>
        <taxon>Acacia</taxon>
    </lineage>
</organism>
<sequence>MEETNTMSANNVACAIATALDWSSTPDARKAAVSFLESIKAGDLRILANTSFLLVKKDWSSEIRLHAFKMLQHLVRLRWDELSPSERKNFANLSVDLMSEIADPCEEWPLKSQTAALVAEIIRREDLNLWQELFPLLVSLSGKGPIQAELVSMMLRWLPEDITVHNEDLEGERRRLLLRGLTQSLPEILPLLYTLLERHFGAAIEEAGRQQMDIAKQHAATVTATLNAINAYAEWAPLPDLANHGVINGCGFLLSARDFRLHACEFFKLVCPRRRPADTSASEFDYTMKSISQILMNISREFLYRSESNPGALDEGDYEFAEYICESMVSLGSSNLQSIAGDGTILPLYLEQMLGYFRHFKFAIHFQSLHFWLVLMRDLMSKPKNSANSAADSSATGGSGEGENAKKKILSLVNDNFCGAILDTSFPRMLKKEKLLPETAVSLGVLELWRDDFEGKGAFGQYRPRLLELIRFISSYKPLMAATKVSEKISAIIMNQLHSSAPAQDLVVMESMQLSLENVVNAVFDGSNEFAKANAEAQLAVCRIFEGLLQQLLSIKWTEPALVEVLGHYLDAMGPFLKYFPDAVGSVINKLFELLTSLPFVIKDTSTFSARHARLQICTSFIRIAKAADKSILPHMKGIADTMACLQKEGRLLKGEHNLLGEAFLVMASAAGIQQQQEVLAWLLEPLSQQWTQLEWQEKYLSDPHGLVRLCSEAPVMWSVFHTVTFFEKALKRSGMKKAYWNSENSSTPNSTSSNPMASHMSWMLPPLLKLLRAIHSLWSPSVYQTLPVEVKTAMSMSDVERFSLLGEGNPKLSKSALTFIDGSQVNMSKEGHAEPNESNIRNWLKGIRDSGYNVLGMSTTIGDYFFKISDVHSVAVALMENIQSMDFRHIRQLVHSVLIPLVKHCPLDMWEIWLEKLLHPLFTYAQQALSCSWSSILQDGRAKVPDVHGILTGSDLKVEVMEEKLLRDLTREICSLLSVIASPPLNVGLPSLEQSGHVNRLDTSSLKTLDSVASSSMVGFLLKHKGLALPMLHICLEAFTWTDSEAVTKVSSYCSVLIVLSAWTNCTELVEFVARDLFTSIIKGLTLESNAIISSELVSLCREIFVYLCDRHPAPRQVLSSLPSITHHDLLAFEEALTKTASPKEQKQHMKSLLLLAGGNQLKALAAQKSVNVITNVSTRSRSSSNAPESKVGDEDSVGLAAIL</sequence>
<feature type="region of interest" description="Disordered" evidence="1">
    <location>
        <begin position="1179"/>
        <end position="1199"/>
    </location>
</feature>
<dbReference type="FunFam" id="1.25.10.10:FF:000375">
    <property type="entry name" value="Predicted protein"/>
    <property type="match status" value="1"/>
</dbReference>
<comment type="caution">
    <text evidence="4">The sequence shown here is derived from an EMBL/GenBank/DDBJ whole genome shotgun (WGS) entry which is preliminary data.</text>
</comment>
<reference evidence="4" key="1">
    <citation type="submission" date="2023-10" db="EMBL/GenBank/DDBJ databases">
        <title>Chromosome-level genome of the transformable northern wattle, Acacia crassicarpa.</title>
        <authorList>
            <person name="Massaro I."/>
            <person name="Sinha N.R."/>
            <person name="Poethig S."/>
            <person name="Leichty A.R."/>
        </authorList>
    </citation>
    <scope>NUCLEOTIDE SEQUENCE</scope>
    <source>
        <strain evidence="4">Acra3RX</strain>
        <tissue evidence="4">Leaf</tissue>
    </source>
</reference>
<dbReference type="AlphaFoldDB" id="A0AAE1MTU5"/>
<feature type="domain" description="Exportin-1/Importin-beta-like" evidence="2">
    <location>
        <begin position="108"/>
        <end position="266"/>
    </location>
</feature>
<dbReference type="GO" id="GO:0006405">
    <property type="term" value="P:RNA export from nucleus"/>
    <property type="evidence" value="ECO:0007669"/>
    <property type="project" value="TreeGrafter"/>
</dbReference>
<dbReference type="PANTHER" id="PTHR11223:SF3">
    <property type="entry name" value="EXPORTIN-5"/>
    <property type="match status" value="1"/>
</dbReference>